<organism evidence="1 2">
    <name type="scientific">Actinomadura meridiana</name>
    <dbReference type="NCBI Taxonomy" id="559626"/>
    <lineage>
        <taxon>Bacteria</taxon>
        <taxon>Bacillati</taxon>
        <taxon>Actinomycetota</taxon>
        <taxon>Actinomycetes</taxon>
        <taxon>Streptosporangiales</taxon>
        <taxon>Thermomonosporaceae</taxon>
        <taxon>Actinomadura</taxon>
    </lineage>
</organism>
<evidence type="ECO:0000313" key="1">
    <source>
        <dbReference type="EMBL" id="GAA4242599.1"/>
    </source>
</evidence>
<evidence type="ECO:0000313" key="2">
    <source>
        <dbReference type="Proteomes" id="UP001501710"/>
    </source>
</evidence>
<accession>A0ABP8CRZ2</accession>
<reference evidence="2" key="1">
    <citation type="journal article" date="2019" name="Int. J. Syst. Evol. Microbiol.">
        <title>The Global Catalogue of Microorganisms (GCM) 10K type strain sequencing project: providing services to taxonomists for standard genome sequencing and annotation.</title>
        <authorList>
            <consortium name="The Broad Institute Genomics Platform"/>
            <consortium name="The Broad Institute Genome Sequencing Center for Infectious Disease"/>
            <person name="Wu L."/>
            <person name="Ma J."/>
        </authorList>
    </citation>
    <scope>NUCLEOTIDE SEQUENCE [LARGE SCALE GENOMIC DNA]</scope>
    <source>
        <strain evidence="2">JCM 17440</strain>
    </source>
</reference>
<sequence length="154" mass="17329">MARLQTSHVQTAADLLFKVARRHMLNDDHVTEMLLLMDRRGRHRLISSISGVPFQDTPDDIAEEIRDWGARAMVHVAPFEVTLAEEMATPAGPAHRLAARPIQMVMTVGMWPAQDYSIIKAAEVIRSGGTRDLIERDLSEARPECWLADLLPQH</sequence>
<proteinExistence type="predicted"/>
<name>A0ABP8CRZ2_9ACTN</name>
<comment type="caution">
    <text evidence="1">The sequence shown here is derived from an EMBL/GenBank/DDBJ whole genome shotgun (WGS) entry which is preliminary data.</text>
</comment>
<keyword evidence="2" id="KW-1185">Reference proteome</keyword>
<protein>
    <submittedName>
        <fullName evidence="1">Uncharacterized protein</fullName>
    </submittedName>
</protein>
<dbReference type="EMBL" id="BAABAS010000035">
    <property type="protein sequence ID" value="GAA4242599.1"/>
    <property type="molecule type" value="Genomic_DNA"/>
</dbReference>
<dbReference type="RefSeq" id="WP_344908080.1">
    <property type="nucleotide sequence ID" value="NZ_BAABAS010000035.1"/>
</dbReference>
<dbReference type="Proteomes" id="UP001501710">
    <property type="component" value="Unassembled WGS sequence"/>
</dbReference>
<gene>
    <name evidence="1" type="ORF">GCM10022254_76180</name>
</gene>